<dbReference type="EC" id="2.1.1.77" evidence="3"/>
<dbReference type="PANTHER" id="PTHR11579">
    <property type="entry name" value="PROTEIN-L-ISOASPARTATE O-METHYLTRANSFERASE"/>
    <property type="match status" value="1"/>
</dbReference>
<evidence type="ECO:0000256" key="7">
    <source>
        <dbReference type="ARBA" id="ARBA00022679"/>
    </source>
</evidence>
<gene>
    <name evidence="12" type="ORF">CA984_15440</name>
</gene>
<sequence length="379" mass="40250">MVVVSDTAAKLRHTLADIAGSAGWREALEKVPRELFVGDAVFLRDAVRGDLWTAVRRAEMDESDWLSLVYTDETWVTQVDGVLAEDASGAVTGSPSSSSTTPSLVVRMLETAGIGEGDRVLEIGTGTGYSTALMCRRLGDSAVTSIEYDPAVAERAGKAIAMAGYAPTLVVGDGLHGYHDGAPYDRLISTCSVRTIPPAWTGQVRAGRTVTTPMWGWMGGVAFAHITLADDGSASGRFLKDDLYFMTARTHLAPPRPPVETGIGQARESRIDPALLDGDAALFVAQLAAPTAQRATIGDMTILLDVGTGSRADTRPDPAGGWTVHQHGPLRLWDAVEDAILTWHAAGSPHQSSFGLTVTGDRQYVWLGEPDGPSWDLPA</sequence>
<dbReference type="AlphaFoldDB" id="A0A243RMX6"/>
<evidence type="ECO:0000256" key="8">
    <source>
        <dbReference type="ARBA" id="ARBA00022691"/>
    </source>
</evidence>
<protein>
    <recommendedName>
        <fullName evidence="4">Protein-L-isoaspartate O-methyltransferase</fullName>
        <ecNumber evidence="3">2.1.1.77</ecNumber>
    </recommendedName>
    <alternativeName>
        <fullName evidence="11">L-isoaspartyl protein carboxyl methyltransferase</fullName>
    </alternativeName>
    <alternativeName>
        <fullName evidence="9">Protein L-isoaspartyl methyltransferase</fullName>
    </alternativeName>
    <alternativeName>
        <fullName evidence="10">Protein-beta-aspartate methyltransferase</fullName>
    </alternativeName>
</protein>
<keyword evidence="13" id="KW-1185">Reference proteome</keyword>
<dbReference type="GO" id="GO:0004719">
    <property type="term" value="F:protein-L-isoaspartate (D-aspartate) O-methyltransferase activity"/>
    <property type="evidence" value="ECO:0007669"/>
    <property type="project" value="UniProtKB-EC"/>
</dbReference>
<evidence type="ECO:0000256" key="6">
    <source>
        <dbReference type="ARBA" id="ARBA00022603"/>
    </source>
</evidence>
<dbReference type="EMBL" id="NGFP01000061">
    <property type="protein sequence ID" value="OUC96292.1"/>
    <property type="molecule type" value="Genomic_DNA"/>
</dbReference>
<organism evidence="12 13">
    <name type="scientific">Streptosporangium minutum</name>
    <dbReference type="NCBI Taxonomy" id="569862"/>
    <lineage>
        <taxon>Bacteria</taxon>
        <taxon>Bacillati</taxon>
        <taxon>Actinomycetota</taxon>
        <taxon>Actinomycetes</taxon>
        <taxon>Streptosporangiales</taxon>
        <taxon>Streptosporangiaceae</taxon>
        <taxon>Streptosporangium</taxon>
    </lineage>
</organism>
<evidence type="ECO:0000256" key="11">
    <source>
        <dbReference type="ARBA" id="ARBA00031350"/>
    </source>
</evidence>
<evidence type="ECO:0000256" key="4">
    <source>
        <dbReference type="ARBA" id="ARBA00013346"/>
    </source>
</evidence>
<dbReference type="NCBIfam" id="TIGR04188">
    <property type="entry name" value="methyltr_grsp"/>
    <property type="match status" value="1"/>
</dbReference>
<evidence type="ECO:0000313" key="12">
    <source>
        <dbReference type="EMBL" id="OUC96292.1"/>
    </source>
</evidence>
<evidence type="ECO:0000256" key="2">
    <source>
        <dbReference type="ARBA" id="ARBA00005369"/>
    </source>
</evidence>
<evidence type="ECO:0000313" key="13">
    <source>
        <dbReference type="Proteomes" id="UP000194761"/>
    </source>
</evidence>
<dbReference type="GO" id="GO:0032259">
    <property type="term" value="P:methylation"/>
    <property type="evidence" value="ECO:0007669"/>
    <property type="project" value="UniProtKB-KW"/>
</dbReference>
<keyword evidence="5" id="KW-0963">Cytoplasm</keyword>
<dbReference type="InterPro" id="IPR000682">
    <property type="entry name" value="PCMT"/>
</dbReference>
<reference evidence="12 13" key="1">
    <citation type="submission" date="2017-05" db="EMBL/GenBank/DDBJ databases">
        <title>Biotechnological potential of actinobacteria isolated from South African environments.</title>
        <authorList>
            <person name="Le Roes-Hill M."/>
            <person name="Prins A."/>
            <person name="Durrell K.A."/>
        </authorList>
    </citation>
    <scope>NUCLEOTIDE SEQUENCE [LARGE SCALE GENOMIC DNA]</scope>
    <source>
        <strain evidence="12">M26</strain>
    </source>
</reference>
<dbReference type="SUPFAM" id="SSF53335">
    <property type="entry name" value="S-adenosyl-L-methionine-dependent methyltransferases"/>
    <property type="match status" value="1"/>
</dbReference>
<dbReference type="Gene3D" id="3.40.50.150">
    <property type="entry name" value="Vaccinia Virus protein VP39"/>
    <property type="match status" value="1"/>
</dbReference>
<dbReference type="InterPro" id="IPR029063">
    <property type="entry name" value="SAM-dependent_MTases_sf"/>
</dbReference>
<keyword evidence="6 12" id="KW-0489">Methyltransferase</keyword>
<dbReference type="CDD" id="cd02440">
    <property type="entry name" value="AdoMet_MTases"/>
    <property type="match status" value="1"/>
</dbReference>
<proteinExistence type="inferred from homology"/>
<evidence type="ECO:0000256" key="10">
    <source>
        <dbReference type="ARBA" id="ARBA00031323"/>
    </source>
</evidence>
<evidence type="ECO:0000256" key="5">
    <source>
        <dbReference type="ARBA" id="ARBA00022490"/>
    </source>
</evidence>
<evidence type="ECO:0000256" key="1">
    <source>
        <dbReference type="ARBA" id="ARBA00004496"/>
    </source>
</evidence>
<dbReference type="PANTHER" id="PTHR11579:SF0">
    <property type="entry name" value="PROTEIN-L-ISOASPARTATE(D-ASPARTATE) O-METHYLTRANSFERASE"/>
    <property type="match status" value="1"/>
</dbReference>
<dbReference type="InterPro" id="IPR026448">
    <property type="entry name" value="Methyltr_grasp"/>
</dbReference>
<keyword evidence="8" id="KW-0949">S-adenosyl-L-methionine</keyword>
<dbReference type="Pfam" id="PF01135">
    <property type="entry name" value="PCMT"/>
    <property type="match status" value="1"/>
</dbReference>
<evidence type="ECO:0000256" key="3">
    <source>
        <dbReference type="ARBA" id="ARBA00011890"/>
    </source>
</evidence>
<evidence type="ECO:0000256" key="9">
    <source>
        <dbReference type="ARBA" id="ARBA00030757"/>
    </source>
</evidence>
<name>A0A243RMX6_9ACTN</name>
<keyword evidence="7 12" id="KW-0808">Transferase</keyword>
<comment type="caution">
    <text evidence="12">The sequence shown here is derived from an EMBL/GenBank/DDBJ whole genome shotgun (WGS) entry which is preliminary data.</text>
</comment>
<dbReference type="Proteomes" id="UP000194761">
    <property type="component" value="Unassembled WGS sequence"/>
</dbReference>
<comment type="subcellular location">
    <subcellularLocation>
        <location evidence="1">Cytoplasm</location>
    </subcellularLocation>
</comment>
<dbReference type="GO" id="GO:0005737">
    <property type="term" value="C:cytoplasm"/>
    <property type="evidence" value="ECO:0007669"/>
    <property type="project" value="UniProtKB-SubCell"/>
</dbReference>
<accession>A0A243RMX6</accession>
<comment type="similarity">
    <text evidence="2">Belongs to the methyltransferase superfamily. L-isoaspartyl/D-aspartyl protein methyltransferase family.</text>
</comment>